<organism evidence="1 2">
    <name type="scientific">Bauhinia variegata</name>
    <name type="common">Purple orchid tree</name>
    <name type="synonym">Phanera variegata</name>
    <dbReference type="NCBI Taxonomy" id="167791"/>
    <lineage>
        <taxon>Eukaryota</taxon>
        <taxon>Viridiplantae</taxon>
        <taxon>Streptophyta</taxon>
        <taxon>Embryophyta</taxon>
        <taxon>Tracheophyta</taxon>
        <taxon>Spermatophyta</taxon>
        <taxon>Magnoliopsida</taxon>
        <taxon>eudicotyledons</taxon>
        <taxon>Gunneridae</taxon>
        <taxon>Pentapetalae</taxon>
        <taxon>rosids</taxon>
        <taxon>fabids</taxon>
        <taxon>Fabales</taxon>
        <taxon>Fabaceae</taxon>
        <taxon>Cercidoideae</taxon>
        <taxon>Cercideae</taxon>
        <taxon>Bauhiniinae</taxon>
        <taxon>Bauhinia</taxon>
    </lineage>
</organism>
<dbReference type="Proteomes" id="UP000828941">
    <property type="component" value="Chromosome 5"/>
</dbReference>
<dbReference type="EMBL" id="CM039430">
    <property type="protein sequence ID" value="KAI4343691.1"/>
    <property type="molecule type" value="Genomic_DNA"/>
</dbReference>
<gene>
    <name evidence="1" type="ORF">L6164_011010</name>
</gene>
<accession>A0ACB9P5T7</accession>
<evidence type="ECO:0000313" key="2">
    <source>
        <dbReference type="Proteomes" id="UP000828941"/>
    </source>
</evidence>
<keyword evidence="2" id="KW-1185">Reference proteome</keyword>
<evidence type="ECO:0000313" key="1">
    <source>
        <dbReference type="EMBL" id="KAI4343691.1"/>
    </source>
</evidence>
<protein>
    <submittedName>
        <fullName evidence="1">Uncharacterized protein</fullName>
    </submittedName>
</protein>
<sequence length="379" mass="42535">MAVLAAPLKQLPRSVEQLFSSLPSCLFVCLITFYFVFKLKSRSKHNLPPSPPKLPVIGNLHQLGTLLHRSFASLSQKYGPIMLLHLGQTPTVVLSSADLTREMVKTYDVVFSSRPQTTGAKIFLHGGKDVAFAPYGEEWRQKRKFSVLELLSMKRVLSFQSIREEEVADLVDEIREASVSNDGCTVNLSEKLIAASNNIVSRSVLGHKYSKRDSKSKFGELARRAMTEFAAFCVGDFFPSLSLIDVVRGLVPKMKATFGELDAFFDEVIAEHKKLKRDQDDSDEKDFVDILLQLQQDCNPDFELTQETFKAILMDMFVGGSDTTSTTLEWAFAELLKSPVSLKKAQEEDVDMTEMYGLTVYKKEALHVVPIPYSFGSKH</sequence>
<name>A0ACB9P5T7_BAUVA</name>
<reference evidence="1 2" key="1">
    <citation type="journal article" date="2022" name="DNA Res.">
        <title>Chromosomal-level genome assembly of the orchid tree Bauhinia variegata (Leguminosae; Cercidoideae) supports the allotetraploid origin hypothesis of Bauhinia.</title>
        <authorList>
            <person name="Zhong Y."/>
            <person name="Chen Y."/>
            <person name="Zheng D."/>
            <person name="Pang J."/>
            <person name="Liu Y."/>
            <person name="Luo S."/>
            <person name="Meng S."/>
            <person name="Qian L."/>
            <person name="Wei D."/>
            <person name="Dai S."/>
            <person name="Zhou R."/>
        </authorList>
    </citation>
    <scope>NUCLEOTIDE SEQUENCE [LARGE SCALE GENOMIC DNA]</scope>
    <source>
        <strain evidence="1">BV-YZ2020</strain>
    </source>
</reference>
<proteinExistence type="predicted"/>
<comment type="caution">
    <text evidence="1">The sequence shown here is derived from an EMBL/GenBank/DDBJ whole genome shotgun (WGS) entry which is preliminary data.</text>
</comment>